<evidence type="ECO:0000313" key="1">
    <source>
        <dbReference type="EMBL" id="AJI23225.1"/>
    </source>
</evidence>
<dbReference type="HOGENOM" id="CLU_3149527_0_0_9"/>
<name>A0A0B6AE88_PRIM2</name>
<dbReference type="AlphaFoldDB" id="A0A0B6AE88"/>
<dbReference type="RefSeq" id="WP_230586546.1">
    <property type="nucleotide sequence ID" value="NZ_BCVB01000010.1"/>
</dbReference>
<organism evidence="1 2">
    <name type="scientific">Priestia megaterium (strain ATCC 14581 / DSM 32 / CCUG 1817 / JCM 2506 / NBRC 15308 / NCIMB 9376 / NCTC 10342 / NRRL B-14308 / VKM B-512 / Ford 19)</name>
    <name type="common">Bacillus megaterium</name>
    <dbReference type="NCBI Taxonomy" id="1348623"/>
    <lineage>
        <taxon>Bacteria</taxon>
        <taxon>Bacillati</taxon>
        <taxon>Bacillota</taxon>
        <taxon>Bacilli</taxon>
        <taxon>Bacillales</taxon>
        <taxon>Bacillaceae</taxon>
        <taxon>Priestia</taxon>
    </lineage>
</organism>
<reference evidence="1 2" key="1">
    <citation type="journal article" date="2015" name="Genome Announc.">
        <title>Complete genome sequences for 35 biothreat assay-relevant bacillus species.</title>
        <authorList>
            <person name="Johnson S.L."/>
            <person name="Daligault H.E."/>
            <person name="Davenport K.W."/>
            <person name="Jaissle J."/>
            <person name="Frey K.G."/>
            <person name="Ladner J.T."/>
            <person name="Broomall S.M."/>
            <person name="Bishop-Lilly K.A."/>
            <person name="Bruce D.C."/>
            <person name="Gibbons H.S."/>
            <person name="Coyne S.R."/>
            <person name="Lo C.C."/>
            <person name="Meincke L."/>
            <person name="Munk A.C."/>
            <person name="Koroleva G.I."/>
            <person name="Rosenzweig C.N."/>
            <person name="Palacios G.F."/>
            <person name="Redden C.L."/>
            <person name="Minogue T.D."/>
            <person name="Chain P.S."/>
        </authorList>
    </citation>
    <scope>NUCLEOTIDE SEQUENCE [LARGE SCALE GENOMIC DNA]</scope>
    <source>
        <strain evidence="2">ATCC 14581 / DSM 32 / JCM 2506 / NBRC 15308 / NCIMB 9376 / NCTC 10342 / NRRL B-14308 / VKM B-512</strain>
    </source>
</reference>
<evidence type="ECO:0000313" key="2">
    <source>
        <dbReference type="Proteomes" id="UP000031829"/>
    </source>
</evidence>
<dbReference type="EMBL" id="CP009920">
    <property type="protein sequence ID" value="AJI23225.1"/>
    <property type="molecule type" value="Genomic_DNA"/>
</dbReference>
<sequence>MKQAMEIYFTKLLKEWKAFNGTLSMTEWTEETEQFIFEGEKDEGGYIV</sequence>
<accession>A0A0B6AE88</accession>
<proteinExistence type="predicted"/>
<dbReference type="Proteomes" id="UP000031829">
    <property type="component" value="Chromosome"/>
</dbReference>
<protein>
    <submittedName>
        <fullName evidence="1">Uncharacterized protein</fullName>
    </submittedName>
</protein>
<dbReference type="KEGG" id="bmeg:BG04_5203"/>
<gene>
    <name evidence="1" type="ORF">BG04_5203</name>
</gene>
<dbReference type="GeneID" id="93646286"/>